<reference evidence="2" key="1">
    <citation type="journal article" date="2023" name="Front. Plant Sci.">
        <title>Chromosomal-level genome assembly of Melastoma candidum provides insights into trichome evolution.</title>
        <authorList>
            <person name="Zhong Y."/>
            <person name="Wu W."/>
            <person name="Sun C."/>
            <person name="Zou P."/>
            <person name="Liu Y."/>
            <person name="Dai S."/>
            <person name="Zhou R."/>
        </authorList>
    </citation>
    <scope>NUCLEOTIDE SEQUENCE [LARGE SCALE GENOMIC DNA]</scope>
</reference>
<sequence length="148" mass="16059">MVGRVGGPVCVTGGTGFIGSSMVVRLLEDYSVRTTFVVLSGYSKRDTSYLTNLPGETERLEIFYNADLDHPETFRPAIEGCVCVYHVAHPVDVSTNLKDGVDVPMETITQTSLGGMLGILKISVESKTVKRVVCTSAMGTTMFNWKTT</sequence>
<dbReference type="Proteomes" id="UP001057402">
    <property type="component" value="Chromosome 12"/>
</dbReference>
<keyword evidence="2" id="KW-1185">Reference proteome</keyword>
<protein>
    <submittedName>
        <fullName evidence="1">Uncharacterized protein</fullName>
    </submittedName>
</protein>
<proteinExistence type="predicted"/>
<accession>A0ACB9KZ28</accession>
<name>A0ACB9KZ28_9MYRT</name>
<dbReference type="EMBL" id="CM042891">
    <property type="protein sequence ID" value="KAI4302785.1"/>
    <property type="molecule type" value="Genomic_DNA"/>
</dbReference>
<gene>
    <name evidence="1" type="ORF">MLD38_038492</name>
</gene>
<evidence type="ECO:0000313" key="1">
    <source>
        <dbReference type="EMBL" id="KAI4302785.1"/>
    </source>
</evidence>
<organism evidence="1 2">
    <name type="scientific">Melastoma candidum</name>
    <dbReference type="NCBI Taxonomy" id="119954"/>
    <lineage>
        <taxon>Eukaryota</taxon>
        <taxon>Viridiplantae</taxon>
        <taxon>Streptophyta</taxon>
        <taxon>Embryophyta</taxon>
        <taxon>Tracheophyta</taxon>
        <taxon>Spermatophyta</taxon>
        <taxon>Magnoliopsida</taxon>
        <taxon>eudicotyledons</taxon>
        <taxon>Gunneridae</taxon>
        <taxon>Pentapetalae</taxon>
        <taxon>rosids</taxon>
        <taxon>malvids</taxon>
        <taxon>Myrtales</taxon>
        <taxon>Melastomataceae</taxon>
        <taxon>Melastomatoideae</taxon>
        <taxon>Melastomateae</taxon>
        <taxon>Melastoma</taxon>
    </lineage>
</organism>
<evidence type="ECO:0000313" key="2">
    <source>
        <dbReference type="Proteomes" id="UP001057402"/>
    </source>
</evidence>
<comment type="caution">
    <text evidence="1">The sequence shown here is derived from an EMBL/GenBank/DDBJ whole genome shotgun (WGS) entry which is preliminary data.</text>
</comment>